<dbReference type="SUPFAM" id="SSF69118">
    <property type="entry name" value="AhpD-like"/>
    <property type="match status" value="1"/>
</dbReference>
<dbReference type="RefSeq" id="WP_376834498.1">
    <property type="nucleotide sequence ID" value="NZ_JBHLSW010000003.1"/>
</dbReference>
<dbReference type="Pfam" id="PF02627">
    <property type="entry name" value="CMD"/>
    <property type="match status" value="1"/>
</dbReference>
<proteinExistence type="predicted"/>
<dbReference type="EMBL" id="JBHLSW010000003">
    <property type="protein sequence ID" value="MFC0633028.1"/>
    <property type="molecule type" value="Genomic_DNA"/>
</dbReference>
<reference evidence="2 3" key="1">
    <citation type="submission" date="2024-09" db="EMBL/GenBank/DDBJ databases">
        <authorList>
            <person name="Sun Q."/>
            <person name="Mori K."/>
        </authorList>
    </citation>
    <scope>NUCLEOTIDE SEQUENCE [LARGE SCALE GENOMIC DNA]</scope>
    <source>
        <strain evidence="2 3">NCAIM B.02621</strain>
    </source>
</reference>
<dbReference type="InterPro" id="IPR029032">
    <property type="entry name" value="AhpD-like"/>
</dbReference>
<gene>
    <name evidence="2" type="ORF">ACFFGE_03930</name>
</gene>
<evidence type="ECO:0000259" key="1">
    <source>
        <dbReference type="Pfam" id="PF02627"/>
    </source>
</evidence>
<organism evidence="2 3">
    <name type="scientific">Brevundimonas balnearis</name>
    <dbReference type="NCBI Taxonomy" id="1572858"/>
    <lineage>
        <taxon>Bacteria</taxon>
        <taxon>Pseudomonadati</taxon>
        <taxon>Pseudomonadota</taxon>
        <taxon>Alphaproteobacteria</taxon>
        <taxon>Caulobacterales</taxon>
        <taxon>Caulobacteraceae</taxon>
        <taxon>Brevundimonas</taxon>
    </lineage>
</organism>
<dbReference type="InterPro" id="IPR003779">
    <property type="entry name" value="CMD-like"/>
</dbReference>
<dbReference type="PANTHER" id="PTHR33570">
    <property type="entry name" value="4-CARBOXYMUCONOLACTONE DECARBOXYLASE FAMILY PROTEIN"/>
    <property type="match status" value="1"/>
</dbReference>
<feature type="domain" description="Carboxymuconolactone decarboxylase-like" evidence="1">
    <location>
        <begin position="33"/>
        <end position="118"/>
    </location>
</feature>
<dbReference type="Gene3D" id="1.20.1290.10">
    <property type="entry name" value="AhpD-like"/>
    <property type="match status" value="1"/>
</dbReference>
<accession>A0ABV6R091</accession>
<dbReference type="Proteomes" id="UP001589906">
    <property type="component" value="Unassembled WGS sequence"/>
</dbReference>
<evidence type="ECO:0000313" key="3">
    <source>
        <dbReference type="Proteomes" id="UP001589906"/>
    </source>
</evidence>
<evidence type="ECO:0000313" key="2">
    <source>
        <dbReference type="EMBL" id="MFC0633028.1"/>
    </source>
</evidence>
<keyword evidence="3" id="KW-1185">Reference proteome</keyword>
<protein>
    <submittedName>
        <fullName evidence="2">Carboxymuconolactone decarboxylase family protein</fullName>
    </submittedName>
</protein>
<sequence length="137" mass="14419">MTDGRRARGSARLAELDPGLEAAIEKGLAPVAPDFARFMVEFGFGDVYARPGLALKQRQLVTMASLATLGTAPKQLRGHIKGALNVGLTPTEIVEALMQVALYAGFPNALNALMIAKEVFAEAGVAPHNAPTPDHEA</sequence>
<dbReference type="PANTHER" id="PTHR33570:SF10">
    <property type="entry name" value="GAMMA-CARBOXYMUCONOLACTONE DECARBOXYLASE"/>
    <property type="match status" value="1"/>
</dbReference>
<name>A0ABV6R091_9CAUL</name>
<comment type="caution">
    <text evidence="2">The sequence shown here is derived from an EMBL/GenBank/DDBJ whole genome shotgun (WGS) entry which is preliminary data.</text>
</comment>
<dbReference type="InterPro" id="IPR052512">
    <property type="entry name" value="4CMD/NDH-1_regulator"/>
</dbReference>